<feature type="compositionally biased region" description="Basic and acidic residues" evidence="1">
    <location>
        <begin position="418"/>
        <end position="430"/>
    </location>
</feature>
<protein>
    <submittedName>
        <fullName evidence="2">Uncharacterized protein</fullName>
    </submittedName>
</protein>
<organism evidence="2 4">
    <name type="scientific">Etheostoma spectabile</name>
    <name type="common">orangethroat darter</name>
    <dbReference type="NCBI Taxonomy" id="54343"/>
    <lineage>
        <taxon>Eukaryota</taxon>
        <taxon>Metazoa</taxon>
        <taxon>Chordata</taxon>
        <taxon>Craniata</taxon>
        <taxon>Vertebrata</taxon>
        <taxon>Euteleostomi</taxon>
        <taxon>Actinopterygii</taxon>
        <taxon>Neopterygii</taxon>
        <taxon>Teleostei</taxon>
        <taxon>Neoteleostei</taxon>
        <taxon>Acanthomorphata</taxon>
        <taxon>Eupercaria</taxon>
        <taxon>Perciformes</taxon>
        <taxon>Percoidei</taxon>
        <taxon>Percidae</taxon>
        <taxon>Etheostomatinae</taxon>
        <taxon>Etheostoma</taxon>
    </lineage>
</organism>
<dbReference type="PANTHER" id="PTHR23276">
    <property type="entry name" value="PROTEIN PRRC1"/>
    <property type="match status" value="1"/>
</dbReference>
<dbReference type="Proteomes" id="UP000327493">
    <property type="component" value="Chromosome 16"/>
</dbReference>
<dbReference type="EMBL" id="VOFY01000016">
    <property type="protein sequence ID" value="KAA8584729.1"/>
    <property type="molecule type" value="Genomic_DNA"/>
</dbReference>
<proteinExistence type="predicted"/>
<dbReference type="Gene3D" id="3.90.950.10">
    <property type="match status" value="1"/>
</dbReference>
<comment type="caution">
    <text evidence="2">The sequence shown here is derived from an EMBL/GenBank/DDBJ whole genome shotgun (WGS) entry which is preliminary data.</text>
</comment>
<feature type="compositionally biased region" description="Pro residues" evidence="1">
    <location>
        <begin position="133"/>
        <end position="143"/>
    </location>
</feature>
<dbReference type="SUPFAM" id="SSF52972">
    <property type="entry name" value="ITPase-like"/>
    <property type="match status" value="1"/>
</dbReference>
<accession>A0A5J5C9F9</accession>
<gene>
    <name evidence="2" type="ORF">FQN60_006065</name>
    <name evidence="3" type="ORF">FQN60_008514</name>
</gene>
<dbReference type="EMBL" id="VOFY01000754">
    <property type="protein sequence ID" value="KAA8578382.1"/>
    <property type="molecule type" value="Genomic_DNA"/>
</dbReference>
<name>A0A5J5C9F9_9PERO</name>
<dbReference type="GO" id="GO:0034237">
    <property type="term" value="F:protein kinase A regulatory subunit binding"/>
    <property type="evidence" value="ECO:0007669"/>
    <property type="project" value="TreeGrafter"/>
</dbReference>
<feature type="compositionally biased region" description="Basic and acidic residues" evidence="1">
    <location>
        <begin position="499"/>
        <end position="508"/>
    </location>
</feature>
<evidence type="ECO:0000256" key="1">
    <source>
        <dbReference type="SAM" id="MobiDB-lite"/>
    </source>
</evidence>
<evidence type="ECO:0000313" key="4">
    <source>
        <dbReference type="Proteomes" id="UP000327493"/>
    </source>
</evidence>
<evidence type="ECO:0000313" key="3">
    <source>
        <dbReference type="EMBL" id="KAA8584729.1"/>
    </source>
</evidence>
<dbReference type="PANTHER" id="PTHR23276:SF2">
    <property type="entry name" value="PROTEIN PRRC1"/>
    <property type="match status" value="1"/>
</dbReference>
<keyword evidence="4" id="KW-1185">Reference proteome</keyword>
<dbReference type="AlphaFoldDB" id="A0A5J5C9F9"/>
<feature type="region of interest" description="Disordered" evidence="1">
    <location>
        <begin position="97"/>
        <end position="152"/>
    </location>
</feature>
<feature type="compositionally biased region" description="Low complexity" evidence="1">
    <location>
        <begin position="111"/>
        <end position="120"/>
    </location>
</feature>
<feature type="region of interest" description="Disordered" evidence="1">
    <location>
        <begin position="408"/>
        <end position="508"/>
    </location>
</feature>
<reference evidence="2 4" key="1">
    <citation type="submission" date="2019-08" db="EMBL/GenBank/DDBJ databases">
        <title>A chromosome-level genome assembly, high-density linkage maps, and genome scans reveal the genomic architecture of hybrid incompatibilities underlying speciation via character displacement in darters (Percidae: Etheostominae).</title>
        <authorList>
            <person name="Moran R.L."/>
            <person name="Catchen J.M."/>
            <person name="Fuller R.C."/>
        </authorList>
    </citation>
    <scope>NUCLEOTIDE SEQUENCE [LARGE SCALE GENOMIC DNA]</scope>
    <source>
        <strain evidence="2">EspeVRDwgs_2016</strain>
        <tissue evidence="2">Muscle</tissue>
    </source>
</reference>
<sequence length="508" mass="52665">MFINHTARGLHARVRHGVRALPVVGGVTLEQTWQHVTPSKRVAGSWERYASPASSPPITIGLSSPLSLPGTSSIGSPAVSTAFSPVPSIPAFSSPLATHPSLSSPFPPPSTLASPFSSGSPFPPPTSGSFPPLASPMGPPPLSAPGMSAPPTGPPVSSFSMSAGYDITRGHAGRTPQTPLMPTFSSPAAVPGVGPNPMVQQPAMTGGLDAGSPITFPEEQDDPRGPGHTNAGGGIWGFFKGVAGNTVVKTVLDRTKHSVESMITTLDPGMAPYIKSGGDIDIVVTSDEMNVEAVRDAFQEVFGMAMVTGEPGQSNIAPQPVGYAAGVKGAQERIDSLRRAGVIHEKQPVVSLENFIAELFPDNIHIEVFTQATPVALDHVQQVRISNCSVADPPGLQPALVRADRLSGRGAGAQPAKRQPDRLAPGHDGHGPAPDDPERRQSPGWYLQTAAPPQDCVRSNASTSCPRLGGGGDTSEEKVADGTASFPRISRPPASRLSSRGEAKCTFL</sequence>
<dbReference type="InterPro" id="IPR026534">
    <property type="entry name" value="PRRC1"/>
</dbReference>
<dbReference type="GO" id="GO:0005737">
    <property type="term" value="C:cytoplasm"/>
    <property type="evidence" value="ECO:0007669"/>
    <property type="project" value="TreeGrafter"/>
</dbReference>
<evidence type="ECO:0000313" key="2">
    <source>
        <dbReference type="EMBL" id="KAA8578382.1"/>
    </source>
</evidence>
<dbReference type="InterPro" id="IPR029001">
    <property type="entry name" value="ITPase-like_fam"/>
</dbReference>